<dbReference type="InterPro" id="IPR050312">
    <property type="entry name" value="IolE/XylAMocC-like"/>
</dbReference>
<dbReference type="InterPro" id="IPR013022">
    <property type="entry name" value="Xyl_isomerase-like_TIM-brl"/>
</dbReference>
<keyword evidence="3" id="KW-1185">Reference proteome</keyword>
<dbReference type="PANTHER" id="PTHR12110">
    <property type="entry name" value="HYDROXYPYRUVATE ISOMERASE"/>
    <property type="match status" value="1"/>
</dbReference>
<dbReference type="PANTHER" id="PTHR12110:SF48">
    <property type="entry name" value="BLL3656 PROTEIN"/>
    <property type="match status" value="1"/>
</dbReference>
<organism evidence="2 3">
    <name type="scientific">Microlunatus soli</name>
    <dbReference type="NCBI Taxonomy" id="630515"/>
    <lineage>
        <taxon>Bacteria</taxon>
        <taxon>Bacillati</taxon>
        <taxon>Actinomycetota</taxon>
        <taxon>Actinomycetes</taxon>
        <taxon>Propionibacteriales</taxon>
        <taxon>Propionibacteriaceae</taxon>
        <taxon>Microlunatus</taxon>
    </lineage>
</organism>
<evidence type="ECO:0000313" key="3">
    <source>
        <dbReference type="Proteomes" id="UP000199103"/>
    </source>
</evidence>
<reference evidence="2 3" key="1">
    <citation type="submission" date="2016-10" db="EMBL/GenBank/DDBJ databases">
        <authorList>
            <person name="de Groot N.N."/>
        </authorList>
    </citation>
    <scope>NUCLEOTIDE SEQUENCE [LARGE SCALE GENOMIC DNA]</scope>
    <source>
        <strain evidence="2 3">DSM 21800</strain>
    </source>
</reference>
<name>A0A1H1VVL8_9ACTN</name>
<protein>
    <submittedName>
        <fullName evidence="2">Sugar phosphate isomerase/epimerase</fullName>
    </submittedName>
</protein>
<sequence length="278" mass="29085">MTVTGCLYAGTLPGVDLGTRIAVAGESGFESVSISPPEAAGFLDHGRSAELIELLDRHRMRLGCLDPVVGWVPNVRPAHPAHAPFAAFGTERCLEQAERLDIPLLNVIDVGWQPLPEAALAGLAGLVERAGRSGVAVAVEFQVYSAVPDLATAGRLCRGSGADLMIDAWHFFRSGAVIDDLRGGPGRVRVRGVQLSDGAAVPGADPVIESTQARLLPGSGGFDLAGLLRVVGPDRPTVGVEVFNRAHTADRSLPVARAAQHGLRETIAAAQPQCPPQR</sequence>
<dbReference type="EMBL" id="LT629772">
    <property type="protein sequence ID" value="SDS88521.1"/>
    <property type="molecule type" value="Genomic_DNA"/>
</dbReference>
<dbReference type="Gene3D" id="3.20.20.150">
    <property type="entry name" value="Divalent-metal-dependent TIM barrel enzymes"/>
    <property type="match status" value="1"/>
</dbReference>
<dbReference type="Proteomes" id="UP000199103">
    <property type="component" value="Chromosome I"/>
</dbReference>
<dbReference type="AlphaFoldDB" id="A0A1H1VVL8"/>
<evidence type="ECO:0000259" key="1">
    <source>
        <dbReference type="Pfam" id="PF01261"/>
    </source>
</evidence>
<feature type="domain" description="Xylose isomerase-like TIM barrel" evidence="1">
    <location>
        <begin position="22"/>
        <end position="254"/>
    </location>
</feature>
<proteinExistence type="predicted"/>
<dbReference type="InterPro" id="IPR036237">
    <property type="entry name" value="Xyl_isomerase-like_sf"/>
</dbReference>
<gene>
    <name evidence="2" type="ORF">SAMN04489812_3360</name>
</gene>
<dbReference type="SUPFAM" id="SSF51658">
    <property type="entry name" value="Xylose isomerase-like"/>
    <property type="match status" value="1"/>
</dbReference>
<accession>A0A1H1VVL8</accession>
<dbReference type="Pfam" id="PF01261">
    <property type="entry name" value="AP_endonuc_2"/>
    <property type="match status" value="1"/>
</dbReference>
<keyword evidence="2" id="KW-0413">Isomerase</keyword>
<evidence type="ECO:0000313" key="2">
    <source>
        <dbReference type="EMBL" id="SDS88521.1"/>
    </source>
</evidence>
<dbReference type="STRING" id="630515.SAMN04489812_3360"/>
<dbReference type="GO" id="GO:0016853">
    <property type="term" value="F:isomerase activity"/>
    <property type="evidence" value="ECO:0007669"/>
    <property type="project" value="UniProtKB-KW"/>
</dbReference>